<keyword evidence="6" id="KW-0282">Flagellum</keyword>
<evidence type="ECO:0000256" key="3">
    <source>
        <dbReference type="RuleBase" id="RU362073"/>
    </source>
</evidence>
<dbReference type="SUPFAM" id="SSF64518">
    <property type="entry name" value="Phase 1 flagellin"/>
    <property type="match status" value="1"/>
</dbReference>
<dbReference type="Pfam" id="PF00669">
    <property type="entry name" value="Flagellin_N"/>
    <property type="match status" value="1"/>
</dbReference>
<dbReference type="GO" id="GO:0005576">
    <property type="term" value="C:extracellular region"/>
    <property type="evidence" value="ECO:0007669"/>
    <property type="project" value="UniProtKB-SubCell"/>
</dbReference>
<evidence type="ECO:0000256" key="2">
    <source>
        <dbReference type="ARBA" id="ARBA00023143"/>
    </source>
</evidence>
<accession>A0A2T5GSS3</accession>
<dbReference type="InterPro" id="IPR046358">
    <property type="entry name" value="Flagellin_C"/>
</dbReference>
<keyword evidence="7" id="KW-1185">Reference proteome</keyword>
<evidence type="ECO:0000259" key="5">
    <source>
        <dbReference type="Pfam" id="PF00700"/>
    </source>
</evidence>
<evidence type="ECO:0000313" key="7">
    <source>
        <dbReference type="Proteomes" id="UP000244189"/>
    </source>
</evidence>
<feature type="domain" description="Flagellin N-terminal" evidence="4">
    <location>
        <begin position="21"/>
        <end position="138"/>
    </location>
</feature>
<comment type="similarity">
    <text evidence="1 3">Belongs to the bacterial flagellin family.</text>
</comment>
<sequence length="306" mass="31578">MQIATSLFYDRSASKLASLGSKAELLQTQISSTKRFTAPSDDSVAYQRLQGLARDTANDKTYTANLGTAESVLQQGDTSLTAMTDQLQTVTTLVTQAKSGTLNAADRKAIGEQIAGIVSSLTAIANAKDARGQALFGGGDGAAAVATDGSFALAAKPVSGIPIGDGQSVQANETAARILTVGGKTKADGSIEGGTNTLAMLSSIATALQSDDFKPGSLDTSLADVKAASDQVTNVQASLGARAARVDLETSRLKDVGIDREATRSGLEDTDITNTVIELQKTMTILSATQASFTKLSALSLFDYLR</sequence>
<keyword evidence="6" id="KW-0966">Cell projection</keyword>
<keyword evidence="3" id="KW-0964">Secreted</keyword>
<protein>
    <recommendedName>
        <fullName evidence="3">Flagellin</fullName>
    </recommendedName>
</protein>
<dbReference type="GO" id="GO:0009288">
    <property type="term" value="C:bacterial-type flagellum"/>
    <property type="evidence" value="ECO:0007669"/>
    <property type="project" value="UniProtKB-SubCell"/>
</dbReference>
<comment type="subcellular location">
    <subcellularLocation>
        <location evidence="3">Secreted</location>
    </subcellularLocation>
    <subcellularLocation>
        <location evidence="3">Bacterial flagellum</location>
    </subcellularLocation>
</comment>
<comment type="function">
    <text evidence="3">Flagellin is the subunit protein which polymerizes to form the filaments of bacterial flagella.</text>
</comment>
<dbReference type="Proteomes" id="UP000244189">
    <property type="component" value="Unassembled WGS sequence"/>
</dbReference>
<dbReference type="InterPro" id="IPR001492">
    <property type="entry name" value="Flagellin"/>
</dbReference>
<dbReference type="GO" id="GO:0005198">
    <property type="term" value="F:structural molecule activity"/>
    <property type="evidence" value="ECO:0007669"/>
    <property type="project" value="UniProtKB-UniRule"/>
</dbReference>
<organism evidence="6 7">
    <name type="scientific">Sphingomonas aurantiaca</name>
    <dbReference type="NCBI Taxonomy" id="185949"/>
    <lineage>
        <taxon>Bacteria</taxon>
        <taxon>Pseudomonadati</taxon>
        <taxon>Pseudomonadota</taxon>
        <taxon>Alphaproteobacteria</taxon>
        <taxon>Sphingomonadales</taxon>
        <taxon>Sphingomonadaceae</taxon>
        <taxon>Sphingomonas</taxon>
    </lineage>
</organism>
<proteinExistence type="inferred from homology"/>
<evidence type="ECO:0000256" key="1">
    <source>
        <dbReference type="ARBA" id="ARBA00005709"/>
    </source>
</evidence>
<evidence type="ECO:0000259" key="4">
    <source>
        <dbReference type="Pfam" id="PF00669"/>
    </source>
</evidence>
<dbReference type="InterPro" id="IPR001029">
    <property type="entry name" value="Flagellin_N"/>
</dbReference>
<feature type="domain" description="Flagellin C-terminal" evidence="5">
    <location>
        <begin position="225"/>
        <end position="305"/>
    </location>
</feature>
<keyword evidence="6" id="KW-0969">Cilium</keyword>
<keyword evidence="2 3" id="KW-0975">Bacterial flagellum</keyword>
<dbReference type="AlphaFoldDB" id="A0A2T5GSS3"/>
<dbReference type="Pfam" id="PF00700">
    <property type="entry name" value="Flagellin_C"/>
    <property type="match status" value="1"/>
</dbReference>
<evidence type="ECO:0000313" key="6">
    <source>
        <dbReference type="EMBL" id="PTQ62345.1"/>
    </source>
</evidence>
<dbReference type="Gene3D" id="1.20.1330.10">
    <property type="entry name" value="f41 fragment of flagellin, N-terminal domain"/>
    <property type="match status" value="1"/>
</dbReference>
<name>A0A2T5GSS3_9SPHN</name>
<dbReference type="RefSeq" id="WP_107956658.1">
    <property type="nucleotide sequence ID" value="NZ_JASPFP010000001.1"/>
</dbReference>
<reference evidence="6 7" key="1">
    <citation type="submission" date="2018-04" db="EMBL/GenBank/DDBJ databases">
        <title>Genomic Encyclopedia of Type Strains, Phase III (KMG-III): the genomes of soil and plant-associated and newly described type strains.</title>
        <authorList>
            <person name="Whitman W."/>
        </authorList>
    </citation>
    <scope>NUCLEOTIDE SEQUENCE [LARGE SCALE GENOMIC DNA]</scope>
    <source>
        <strain evidence="6 7">MA101b</strain>
    </source>
</reference>
<dbReference type="EMBL" id="QAOG01000001">
    <property type="protein sequence ID" value="PTQ62345.1"/>
    <property type="molecule type" value="Genomic_DNA"/>
</dbReference>
<comment type="caution">
    <text evidence="6">The sequence shown here is derived from an EMBL/GenBank/DDBJ whole genome shotgun (WGS) entry which is preliminary data.</text>
</comment>
<gene>
    <name evidence="6" type="ORF">C8J26_0624</name>
</gene>
<dbReference type="PANTHER" id="PTHR42792:SF1">
    <property type="entry name" value="FLAGELLAR HOOK-ASSOCIATED PROTEIN 3"/>
    <property type="match status" value="1"/>
</dbReference>
<dbReference type="PANTHER" id="PTHR42792">
    <property type="entry name" value="FLAGELLIN"/>
    <property type="match status" value="1"/>
</dbReference>